<dbReference type="EMBL" id="BMVP01000007">
    <property type="protein sequence ID" value="GHB65675.1"/>
    <property type="molecule type" value="Genomic_DNA"/>
</dbReference>
<dbReference type="Proteomes" id="UP000642673">
    <property type="component" value="Unassembled WGS sequence"/>
</dbReference>
<name>A0ABQ3F026_9ACTN</name>
<organism evidence="1 2">
    <name type="scientific">Streptomyces cirratus</name>
    <dbReference type="NCBI Taxonomy" id="68187"/>
    <lineage>
        <taxon>Bacteria</taxon>
        <taxon>Bacillati</taxon>
        <taxon>Actinomycetota</taxon>
        <taxon>Actinomycetes</taxon>
        <taxon>Kitasatosporales</taxon>
        <taxon>Streptomycetaceae</taxon>
        <taxon>Streptomyces</taxon>
    </lineage>
</organism>
<protein>
    <submittedName>
        <fullName evidence="1">Uncharacterized protein</fullName>
    </submittedName>
</protein>
<evidence type="ECO:0000313" key="1">
    <source>
        <dbReference type="EMBL" id="GHB65675.1"/>
    </source>
</evidence>
<keyword evidence="2" id="KW-1185">Reference proteome</keyword>
<comment type="caution">
    <text evidence="1">The sequence shown here is derived from an EMBL/GenBank/DDBJ whole genome shotgun (WGS) entry which is preliminary data.</text>
</comment>
<reference evidence="2" key="1">
    <citation type="journal article" date="2019" name="Int. J. Syst. Evol. Microbiol.">
        <title>The Global Catalogue of Microorganisms (GCM) 10K type strain sequencing project: providing services to taxonomists for standard genome sequencing and annotation.</title>
        <authorList>
            <consortium name="The Broad Institute Genomics Platform"/>
            <consortium name="The Broad Institute Genome Sequencing Center for Infectious Disease"/>
            <person name="Wu L."/>
            <person name="Ma J."/>
        </authorList>
    </citation>
    <scope>NUCLEOTIDE SEQUENCE [LARGE SCALE GENOMIC DNA]</scope>
    <source>
        <strain evidence="2">JCM 4738</strain>
    </source>
</reference>
<evidence type="ECO:0000313" key="2">
    <source>
        <dbReference type="Proteomes" id="UP000642673"/>
    </source>
</evidence>
<gene>
    <name evidence="1" type="ORF">GCM10010347_39580</name>
</gene>
<sequence length="54" mass="5556">MTAKALVGKDGLAETVPPWAVLNSPARGMRATAQATSARIYARAPPVILAPAIL</sequence>
<proteinExistence type="predicted"/>
<accession>A0ABQ3F026</accession>